<evidence type="ECO:0000313" key="2">
    <source>
        <dbReference type="Proteomes" id="UP000078542"/>
    </source>
</evidence>
<dbReference type="Proteomes" id="UP000078542">
    <property type="component" value="Unassembled WGS sequence"/>
</dbReference>
<feature type="non-terminal residue" evidence="1">
    <location>
        <position position="1"/>
    </location>
</feature>
<protein>
    <submittedName>
        <fullName evidence="1">Uncharacterized protein</fullName>
    </submittedName>
</protein>
<dbReference type="EMBL" id="KQ976818">
    <property type="protein sequence ID" value="KYN08098.1"/>
    <property type="molecule type" value="Genomic_DNA"/>
</dbReference>
<organism evidence="1 2">
    <name type="scientific">Cyphomyrmex costatus</name>
    <dbReference type="NCBI Taxonomy" id="456900"/>
    <lineage>
        <taxon>Eukaryota</taxon>
        <taxon>Metazoa</taxon>
        <taxon>Ecdysozoa</taxon>
        <taxon>Arthropoda</taxon>
        <taxon>Hexapoda</taxon>
        <taxon>Insecta</taxon>
        <taxon>Pterygota</taxon>
        <taxon>Neoptera</taxon>
        <taxon>Endopterygota</taxon>
        <taxon>Hymenoptera</taxon>
        <taxon>Apocrita</taxon>
        <taxon>Aculeata</taxon>
        <taxon>Formicoidea</taxon>
        <taxon>Formicidae</taxon>
        <taxon>Myrmicinae</taxon>
        <taxon>Cyphomyrmex</taxon>
    </lineage>
</organism>
<keyword evidence="2" id="KW-1185">Reference proteome</keyword>
<evidence type="ECO:0000313" key="1">
    <source>
        <dbReference type="EMBL" id="KYN08098.1"/>
    </source>
</evidence>
<name>A0A195D5D7_9HYME</name>
<proteinExistence type="predicted"/>
<reference evidence="1 2" key="1">
    <citation type="submission" date="2016-03" db="EMBL/GenBank/DDBJ databases">
        <title>Cyphomyrmex costatus WGS genome.</title>
        <authorList>
            <person name="Nygaard S."/>
            <person name="Hu H."/>
            <person name="Boomsma J."/>
            <person name="Zhang G."/>
        </authorList>
    </citation>
    <scope>NUCLEOTIDE SEQUENCE [LARGE SCALE GENOMIC DNA]</scope>
    <source>
        <strain evidence="1">MS0001</strain>
        <tissue evidence="1">Whole body</tissue>
    </source>
</reference>
<gene>
    <name evidence="1" type="ORF">ALC62_00943</name>
</gene>
<sequence length="110" mass="11833">DVPRNEVRPRPEAAVGLASTLRCESVLQISSCVIYSDKRARVCSALLPATSIAAPPSLSRHYSVAAPASSVTQIRPACVIPVPFFIKIQRNLRARLLPACEFGNYALCPA</sequence>
<accession>A0A195D5D7</accession>
<dbReference type="AlphaFoldDB" id="A0A195D5D7"/>